<keyword evidence="1" id="KW-0560">Oxidoreductase</keyword>
<dbReference type="InterPro" id="IPR050493">
    <property type="entry name" value="FAD-dep_Monooxygenase_BioMet"/>
</dbReference>
<accession>A0A7W7QU60</accession>
<evidence type="ECO:0000313" key="4">
    <source>
        <dbReference type="EMBL" id="MBB4919807.1"/>
    </source>
</evidence>
<dbReference type="InterPro" id="IPR036188">
    <property type="entry name" value="FAD/NAD-bd_sf"/>
</dbReference>
<dbReference type="AlphaFoldDB" id="A0A7W7QU60"/>
<dbReference type="Gene3D" id="3.50.50.60">
    <property type="entry name" value="FAD/NAD(P)-binding domain"/>
    <property type="match status" value="1"/>
</dbReference>
<sequence length="391" mass="41008">MRIIVIGAGVAGSATALALRHTGAEVTVYETYADPAGDIGSFISLAANGLRGLDALGCLPPVQRLGTALPRQRMWSASGRLLGDVPRGRLRDDPLHSVTLMRGALVETLRAAALDAGATIITGQRLTTTTETTGAVTADFHGGHRDSADLLVAADGIWSTVRHTLDPAAPHPRYAGLYCVSGVSGLSGVEPGVFNMTFARNGAFIHLAANDGTVWWSAQIADPERPTLDGVSGAEWLRRTAALYERETTPSAVIAATTATHPTVLTHTLGPVPTWHGGRTVLVGDAAHPVGAGQGASMAVEDALALAAALRDRPASGVPEALAHYDATRRPRVTKLLGAAKDNRDAKKAGPVARRAQAAAMRLFLPLFYERSTAWLHGHDPAPLRSNRSVR</sequence>
<dbReference type="PANTHER" id="PTHR13789">
    <property type="entry name" value="MONOOXYGENASE"/>
    <property type="match status" value="1"/>
</dbReference>
<feature type="domain" description="FAD-binding" evidence="3">
    <location>
        <begin position="3"/>
        <end position="337"/>
    </location>
</feature>
<evidence type="ECO:0000256" key="1">
    <source>
        <dbReference type="ARBA" id="ARBA00023002"/>
    </source>
</evidence>
<dbReference type="PANTHER" id="PTHR13789:SF309">
    <property type="entry name" value="PUTATIVE (AFU_ORTHOLOGUE AFUA_6G14510)-RELATED"/>
    <property type="match status" value="1"/>
</dbReference>
<evidence type="ECO:0000313" key="5">
    <source>
        <dbReference type="Proteomes" id="UP000552644"/>
    </source>
</evidence>
<dbReference type="SUPFAM" id="SSF51905">
    <property type="entry name" value="FAD/NAD(P)-binding domain"/>
    <property type="match status" value="1"/>
</dbReference>
<comment type="caution">
    <text evidence="4">The sequence shown here is derived from an EMBL/GenBank/DDBJ whole genome shotgun (WGS) entry which is preliminary data.</text>
</comment>
<dbReference type="Pfam" id="PF01494">
    <property type="entry name" value="FAD_binding_3"/>
    <property type="match status" value="1"/>
</dbReference>
<dbReference type="Proteomes" id="UP000552644">
    <property type="component" value="Unassembled WGS sequence"/>
</dbReference>
<keyword evidence="5" id="KW-1185">Reference proteome</keyword>
<proteinExistence type="predicted"/>
<evidence type="ECO:0000256" key="2">
    <source>
        <dbReference type="ARBA" id="ARBA00023033"/>
    </source>
</evidence>
<dbReference type="GO" id="GO:0071949">
    <property type="term" value="F:FAD binding"/>
    <property type="evidence" value="ECO:0007669"/>
    <property type="project" value="InterPro"/>
</dbReference>
<evidence type="ECO:0000259" key="3">
    <source>
        <dbReference type="Pfam" id="PF01494"/>
    </source>
</evidence>
<dbReference type="GO" id="GO:0004497">
    <property type="term" value="F:monooxygenase activity"/>
    <property type="evidence" value="ECO:0007669"/>
    <property type="project" value="UniProtKB-KW"/>
</dbReference>
<protein>
    <submittedName>
        <fullName evidence="4">2-polyprenyl-6-methoxyphenol hydroxylase-like FAD-dependent oxidoreductase</fullName>
    </submittedName>
</protein>
<keyword evidence="2" id="KW-0503">Monooxygenase</keyword>
<gene>
    <name evidence="4" type="ORF">FHS44_006951</name>
</gene>
<name>A0A7W7QU60_9ACTN</name>
<dbReference type="EMBL" id="JACHJP010000011">
    <property type="protein sequence ID" value="MBB4919807.1"/>
    <property type="molecule type" value="Genomic_DNA"/>
</dbReference>
<organism evidence="4 5">
    <name type="scientific">Streptosporangium saharense</name>
    <dbReference type="NCBI Taxonomy" id="1706840"/>
    <lineage>
        <taxon>Bacteria</taxon>
        <taxon>Bacillati</taxon>
        <taxon>Actinomycetota</taxon>
        <taxon>Actinomycetes</taxon>
        <taxon>Streptosporangiales</taxon>
        <taxon>Streptosporangiaceae</taxon>
        <taxon>Streptosporangium</taxon>
    </lineage>
</organism>
<dbReference type="PRINTS" id="PR00420">
    <property type="entry name" value="RNGMNOXGNASE"/>
</dbReference>
<dbReference type="InterPro" id="IPR002938">
    <property type="entry name" value="FAD-bd"/>
</dbReference>
<reference evidence="4 5" key="1">
    <citation type="submission" date="2020-08" db="EMBL/GenBank/DDBJ databases">
        <title>Genomic Encyclopedia of Type Strains, Phase III (KMG-III): the genomes of soil and plant-associated and newly described type strains.</title>
        <authorList>
            <person name="Whitman W."/>
        </authorList>
    </citation>
    <scope>NUCLEOTIDE SEQUENCE [LARGE SCALE GENOMIC DNA]</scope>
    <source>
        <strain evidence="4 5">CECT 8840</strain>
    </source>
</reference>
<dbReference type="RefSeq" id="WP_184722719.1">
    <property type="nucleotide sequence ID" value="NZ_JACHJP010000011.1"/>
</dbReference>